<name>Q7UWM0_RHOBA</name>
<dbReference type="KEGG" id="rba:RB1935"/>
<keyword evidence="2" id="KW-1185">Reference proteome</keyword>
<accession>Q7UWM0</accession>
<organism evidence="1 2">
    <name type="scientific">Rhodopirellula baltica (strain DSM 10527 / NCIMB 13988 / SH1)</name>
    <dbReference type="NCBI Taxonomy" id="243090"/>
    <lineage>
        <taxon>Bacteria</taxon>
        <taxon>Pseudomonadati</taxon>
        <taxon>Planctomycetota</taxon>
        <taxon>Planctomycetia</taxon>
        <taxon>Pirellulales</taxon>
        <taxon>Pirellulaceae</taxon>
        <taxon>Rhodopirellula</taxon>
    </lineage>
</organism>
<gene>
    <name evidence="1" type="ordered locus">RB1935</name>
</gene>
<dbReference type="EMBL" id="BX294136">
    <property type="protein sequence ID" value="CAD72342.1"/>
    <property type="molecule type" value="Genomic_DNA"/>
</dbReference>
<dbReference type="EnsemblBacteria" id="CAD72342">
    <property type="protein sequence ID" value="CAD72342"/>
    <property type="gene ID" value="RB1935"/>
</dbReference>
<dbReference type="InParanoid" id="Q7UWM0"/>
<reference evidence="1 2" key="1">
    <citation type="journal article" date="2003" name="Proc. Natl. Acad. Sci. U.S.A.">
        <title>Complete genome sequence of the marine planctomycete Pirellula sp. strain 1.</title>
        <authorList>
            <person name="Gloeckner F.O."/>
            <person name="Kube M."/>
            <person name="Bauer M."/>
            <person name="Teeling H."/>
            <person name="Lombardot T."/>
            <person name="Ludwig W."/>
            <person name="Gade D."/>
            <person name="Beck A."/>
            <person name="Borzym K."/>
            <person name="Heitmann K."/>
            <person name="Rabus R."/>
            <person name="Schlesner H."/>
            <person name="Amann R."/>
            <person name="Reinhardt R."/>
        </authorList>
    </citation>
    <scope>NUCLEOTIDE SEQUENCE [LARGE SCALE GENOMIC DNA]</scope>
    <source>
        <strain evidence="2">DSM 10527 / NCIMB 13988 / SH1</strain>
    </source>
</reference>
<dbReference type="HOGENOM" id="CLU_3188268_0_0_0"/>
<dbReference type="Proteomes" id="UP000001025">
    <property type="component" value="Chromosome"/>
</dbReference>
<evidence type="ECO:0000313" key="1">
    <source>
        <dbReference type="EMBL" id="CAD72342.1"/>
    </source>
</evidence>
<protein>
    <submittedName>
        <fullName evidence="1">Uncharacterized protein</fullName>
    </submittedName>
</protein>
<proteinExistence type="predicted"/>
<evidence type="ECO:0000313" key="2">
    <source>
        <dbReference type="Proteomes" id="UP000001025"/>
    </source>
</evidence>
<sequence>MSTPRNGIENYCRVVPHPLQSDRMFEDRPSRPFIARGFSDALETSH</sequence>
<dbReference type="AlphaFoldDB" id="Q7UWM0"/>